<feature type="signal peptide" evidence="2">
    <location>
        <begin position="1"/>
        <end position="22"/>
    </location>
</feature>
<evidence type="ECO:0000313" key="4">
    <source>
        <dbReference type="Proteomes" id="UP001244207"/>
    </source>
</evidence>
<protein>
    <recommendedName>
        <fullName evidence="5">Secreted protein</fullName>
    </recommendedName>
</protein>
<dbReference type="AlphaFoldDB" id="A0AAD8UP25"/>
<sequence>MSHSPTRSRNFSILHLFVLAEACKIMASGTLAVVIVNKIWLLERFATSSQRSQRSTGGGGLTEWVHRAFQAEFCSEASCTLVFGRPMIDSS</sequence>
<feature type="transmembrane region" description="Helical" evidence="1">
    <location>
        <begin position="12"/>
        <end position="36"/>
    </location>
</feature>
<name>A0AAD8UP25_GLOAC</name>
<organism evidence="3 4">
    <name type="scientific">Glomerella acutata</name>
    <name type="common">Colletotrichum acutatum</name>
    <dbReference type="NCBI Taxonomy" id="27357"/>
    <lineage>
        <taxon>Eukaryota</taxon>
        <taxon>Fungi</taxon>
        <taxon>Dikarya</taxon>
        <taxon>Ascomycota</taxon>
        <taxon>Pezizomycotina</taxon>
        <taxon>Sordariomycetes</taxon>
        <taxon>Hypocreomycetidae</taxon>
        <taxon>Glomerellales</taxon>
        <taxon>Glomerellaceae</taxon>
        <taxon>Colletotrichum</taxon>
        <taxon>Colletotrichum acutatum species complex</taxon>
    </lineage>
</organism>
<dbReference type="EMBL" id="JAHMHS010000050">
    <property type="protein sequence ID" value="KAK1724599.1"/>
    <property type="molecule type" value="Genomic_DNA"/>
</dbReference>
<evidence type="ECO:0000256" key="2">
    <source>
        <dbReference type="SAM" id="SignalP"/>
    </source>
</evidence>
<proteinExistence type="predicted"/>
<keyword evidence="1" id="KW-1133">Transmembrane helix</keyword>
<evidence type="ECO:0000256" key="1">
    <source>
        <dbReference type="SAM" id="Phobius"/>
    </source>
</evidence>
<keyword evidence="4" id="KW-1185">Reference proteome</keyword>
<dbReference type="RefSeq" id="XP_060364654.1">
    <property type="nucleotide sequence ID" value="XM_060502499.1"/>
</dbReference>
<reference evidence="3" key="1">
    <citation type="submission" date="2021-12" db="EMBL/GenBank/DDBJ databases">
        <title>Comparative genomics, transcriptomics and evolutionary studies reveal genomic signatures of adaptation to plant cell wall in hemibiotrophic fungi.</title>
        <authorList>
            <consortium name="DOE Joint Genome Institute"/>
            <person name="Baroncelli R."/>
            <person name="Diaz J.F."/>
            <person name="Benocci T."/>
            <person name="Peng M."/>
            <person name="Battaglia E."/>
            <person name="Haridas S."/>
            <person name="Andreopoulos W."/>
            <person name="Labutti K."/>
            <person name="Pangilinan J."/>
            <person name="Floch G.L."/>
            <person name="Makela M.R."/>
            <person name="Henrissat B."/>
            <person name="Grigoriev I.V."/>
            <person name="Crouch J.A."/>
            <person name="De Vries R.P."/>
            <person name="Sukno S.A."/>
            <person name="Thon M.R."/>
        </authorList>
    </citation>
    <scope>NUCLEOTIDE SEQUENCE</scope>
    <source>
        <strain evidence="3">CBS 112980</strain>
    </source>
</reference>
<evidence type="ECO:0000313" key="3">
    <source>
        <dbReference type="EMBL" id="KAK1724599.1"/>
    </source>
</evidence>
<gene>
    <name evidence="3" type="ORF">BDZ83DRAFT_347927</name>
</gene>
<feature type="chain" id="PRO_5042072710" description="Secreted protein" evidence="2">
    <location>
        <begin position="23"/>
        <end position="91"/>
    </location>
</feature>
<dbReference type="Proteomes" id="UP001244207">
    <property type="component" value="Unassembled WGS sequence"/>
</dbReference>
<evidence type="ECO:0008006" key="5">
    <source>
        <dbReference type="Google" id="ProtNLM"/>
    </source>
</evidence>
<comment type="caution">
    <text evidence="3">The sequence shown here is derived from an EMBL/GenBank/DDBJ whole genome shotgun (WGS) entry which is preliminary data.</text>
</comment>
<accession>A0AAD8UP25</accession>
<keyword evidence="1" id="KW-0472">Membrane</keyword>
<dbReference type="GeneID" id="85386398"/>
<keyword evidence="1" id="KW-0812">Transmembrane</keyword>
<keyword evidence="2" id="KW-0732">Signal</keyword>